<accession>A0A6J4VNE6</accession>
<dbReference type="AlphaFoldDB" id="A0A6J4VNE6"/>
<reference evidence="1" key="1">
    <citation type="submission" date="2020-02" db="EMBL/GenBank/DDBJ databases">
        <authorList>
            <person name="Meier V. D."/>
        </authorList>
    </citation>
    <scope>NUCLEOTIDE SEQUENCE</scope>
    <source>
        <strain evidence="1">AVDCRST_MAG59</strain>
    </source>
</reference>
<gene>
    <name evidence="1" type="ORF">AVDCRST_MAG59-5039</name>
</gene>
<name>A0A6J4VNE6_9BACT</name>
<dbReference type="EMBL" id="CADCWF010000358">
    <property type="protein sequence ID" value="CAA9582954.1"/>
    <property type="molecule type" value="Genomic_DNA"/>
</dbReference>
<evidence type="ECO:0000313" key="1">
    <source>
        <dbReference type="EMBL" id="CAA9582954.1"/>
    </source>
</evidence>
<sequence>MKRRSFGVHRHVRGVEALDPSGNGVADPGRANDCSVWMSGVSKE</sequence>
<proteinExistence type="predicted"/>
<organism evidence="1">
    <name type="scientific">uncultured Thermomicrobiales bacterium</name>
    <dbReference type="NCBI Taxonomy" id="1645740"/>
    <lineage>
        <taxon>Bacteria</taxon>
        <taxon>Pseudomonadati</taxon>
        <taxon>Thermomicrobiota</taxon>
        <taxon>Thermomicrobia</taxon>
        <taxon>Thermomicrobiales</taxon>
        <taxon>environmental samples</taxon>
    </lineage>
</organism>
<protein>
    <submittedName>
        <fullName evidence="1">Uncharacterized protein</fullName>
    </submittedName>
</protein>